<evidence type="ECO:0000313" key="2">
    <source>
        <dbReference type="EMBL" id="WGH21981.1"/>
    </source>
</evidence>
<proteinExistence type="predicted"/>
<dbReference type="Proteomes" id="UP001242841">
    <property type="component" value="Segment"/>
</dbReference>
<organism evidence="2 3">
    <name type="scientific">Rhodococcus phage Trogglehumper</name>
    <dbReference type="NCBI Taxonomy" id="3038381"/>
    <lineage>
        <taxon>Viruses</taxon>
        <taxon>Duplodnaviria</taxon>
        <taxon>Heunggongvirae</taxon>
        <taxon>Uroviricota</taxon>
        <taxon>Caudoviricetes</taxon>
        <taxon>Caudoviricetes incertae sedis</taxon>
        <taxon>Trogglehumpervirus</taxon>
        <taxon>Trogglehumpervirus trogglehumper</taxon>
    </lineage>
</organism>
<sequence length="103" mass="11551">MPPWLGGVRPPAEVIIEGHIVDRIEYDILDDGRVTVSGVRGAGRRIMDELTAAGYAVVHPNNAEHRKVVREMMKQEMDHAKRYADNREARQRSTQGSREGSVS</sequence>
<feature type="compositionally biased region" description="Basic and acidic residues" evidence="1">
    <location>
        <begin position="75"/>
        <end position="91"/>
    </location>
</feature>
<keyword evidence="3" id="KW-1185">Reference proteome</keyword>
<feature type="region of interest" description="Disordered" evidence="1">
    <location>
        <begin position="75"/>
        <end position="103"/>
    </location>
</feature>
<gene>
    <name evidence="2" type="primary">100</name>
    <name evidence="2" type="ORF">SEA_TROGGLEHUMPER_100</name>
</gene>
<name>A0AAF0GN51_9CAUD</name>
<evidence type="ECO:0000256" key="1">
    <source>
        <dbReference type="SAM" id="MobiDB-lite"/>
    </source>
</evidence>
<protein>
    <submittedName>
        <fullName evidence="2">Uncharacterized protein</fullName>
    </submittedName>
</protein>
<evidence type="ECO:0000313" key="3">
    <source>
        <dbReference type="Proteomes" id="UP001242841"/>
    </source>
</evidence>
<dbReference type="EMBL" id="OQ709222">
    <property type="protein sequence ID" value="WGH21981.1"/>
    <property type="molecule type" value="Genomic_DNA"/>
</dbReference>
<accession>A0AAF0GN51</accession>
<feature type="compositionally biased region" description="Polar residues" evidence="1">
    <location>
        <begin position="92"/>
        <end position="103"/>
    </location>
</feature>
<reference evidence="2" key="1">
    <citation type="submission" date="2023-03" db="EMBL/GenBank/DDBJ databases">
        <authorList>
            <person name="Aguilar E."/>
            <person name="Antigua R."/>
            <person name="Antonino C."/>
            <person name="Bisram R."/>
            <person name="Chen J."/>
            <person name="Davilmar B."/>
            <person name="Del R.K."/>
            <person name="Germosen J."/>
            <person name="Hernandez J."/>
            <person name="Kelloggs L."/>
            <person name="Lema C."/>
            <person name="Li J."/>
            <person name="Melendez A."/>
            <person name="Mohammed I."/>
            <person name="Ryan A."/>
            <person name="Singh S."/>
            <person name="Tariq H."/>
            <person name="Golebiewska U.P."/>
            <person name="Russell D.A."/>
            <person name="Jacobs-Sera D."/>
            <person name="Hatfull G.F."/>
        </authorList>
    </citation>
    <scope>NUCLEOTIDE SEQUENCE</scope>
</reference>